<dbReference type="EMBL" id="FWZT01000024">
    <property type="protein sequence ID" value="SMF69058.1"/>
    <property type="molecule type" value="Genomic_DNA"/>
</dbReference>
<evidence type="ECO:0000256" key="1">
    <source>
        <dbReference type="SAM" id="SignalP"/>
    </source>
</evidence>
<keyword evidence="3" id="KW-1185">Reference proteome</keyword>
<gene>
    <name evidence="2" type="ORF">SAMN06296036_12496</name>
</gene>
<feature type="chain" id="PRO_5013187294" evidence="1">
    <location>
        <begin position="20"/>
        <end position="271"/>
    </location>
</feature>
<reference evidence="3" key="1">
    <citation type="submission" date="2017-04" db="EMBL/GenBank/DDBJ databases">
        <authorList>
            <person name="Varghese N."/>
            <person name="Submissions S."/>
        </authorList>
    </citation>
    <scope>NUCLEOTIDE SEQUENCE [LARGE SCALE GENOMIC DNA]</scope>
    <source>
        <strain evidence="3">RKEM611</strain>
    </source>
</reference>
<sequence length="271" mass="30195">MKNKLIASAFLLCGAQAIASGYYEACNQVLVNGVLEKYEVNRNFEDSIVLKKWLCSEDSGSNGGGGNLGLNVIDVLDFNAGGQSAKQWKRTNCRNTDYDYKGSKSSHILIQRASPEVVSAWAQCIKDIRPDNLVCYAKETDQSLHVVMDLQYGIGNIKNLDIVGTNLTLLNREPTELRPGETSMRYRKVDESRESFFDLNGEADYINVSCNYTVPPKPKNEGKSCEAFRLTTLSNGKISARTYEYLRAEDQVPLFSSRDGSLIGYYPCSVF</sequence>
<keyword evidence="1" id="KW-0732">Signal</keyword>
<protein>
    <submittedName>
        <fullName evidence="2">Uncharacterized protein</fullName>
    </submittedName>
</protein>
<dbReference type="RefSeq" id="WP_132323963.1">
    <property type="nucleotide sequence ID" value="NZ_FWZT01000024.1"/>
</dbReference>
<feature type="signal peptide" evidence="1">
    <location>
        <begin position="1"/>
        <end position="19"/>
    </location>
</feature>
<accession>A0A1Y6CJP2</accession>
<evidence type="ECO:0000313" key="3">
    <source>
        <dbReference type="Proteomes" id="UP000192907"/>
    </source>
</evidence>
<name>A0A1Y6CJP2_9BACT</name>
<dbReference type="STRING" id="1513793.SAMN06296036_12496"/>
<evidence type="ECO:0000313" key="2">
    <source>
        <dbReference type="EMBL" id="SMF69058.1"/>
    </source>
</evidence>
<proteinExistence type="predicted"/>
<organism evidence="2 3">
    <name type="scientific">Pseudobacteriovorax antillogorgiicola</name>
    <dbReference type="NCBI Taxonomy" id="1513793"/>
    <lineage>
        <taxon>Bacteria</taxon>
        <taxon>Pseudomonadati</taxon>
        <taxon>Bdellovibrionota</taxon>
        <taxon>Oligoflexia</taxon>
        <taxon>Oligoflexales</taxon>
        <taxon>Pseudobacteriovoracaceae</taxon>
        <taxon>Pseudobacteriovorax</taxon>
    </lineage>
</organism>
<dbReference type="OrthoDB" id="8560623at2"/>
<dbReference type="AlphaFoldDB" id="A0A1Y6CJP2"/>
<dbReference type="Proteomes" id="UP000192907">
    <property type="component" value="Unassembled WGS sequence"/>
</dbReference>